<dbReference type="SUPFAM" id="SSF51735">
    <property type="entry name" value="NAD(P)-binding Rossmann-fold domains"/>
    <property type="match status" value="1"/>
</dbReference>
<dbReference type="GO" id="GO:0004029">
    <property type="term" value="F:aldehyde dehydrogenase (NAD+) activity"/>
    <property type="evidence" value="ECO:0007669"/>
    <property type="project" value="TreeGrafter"/>
</dbReference>
<evidence type="ECO:0000259" key="1">
    <source>
        <dbReference type="Pfam" id="PF13460"/>
    </source>
</evidence>
<dbReference type="EMBL" id="FOGL01000004">
    <property type="protein sequence ID" value="SER43980.1"/>
    <property type="molecule type" value="Genomic_DNA"/>
</dbReference>
<evidence type="ECO:0000313" key="3">
    <source>
        <dbReference type="Proteomes" id="UP000199687"/>
    </source>
</evidence>
<dbReference type="InterPro" id="IPR036291">
    <property type="entry name" value="NAD(P)-bd_dom_sf"/>
</dbReference>
<dbReference type="PANTHER" id="PTHR48079:SF6">
    <property type="entry name" value="NAD(P)-BINDING DOMAIN-CONTAINING PROTEIN-RELATED"/>
    <property type="match status" value="1"/>
</dbReference>
<dbReference type="STRING" id="531814.SAMN04487944_104127"/>
<name>A0A1H9P709_9BACI</name>
<dbReference type="Pfam" id="PF13460">
    <property type="entry name" value="NAD_binding_10"/>
    <property type="match status" value="1"/>
</dbReference>
<dbReference type="AlphaFoldDB" id="A0A1H9P709"/>
<dbReference type="GO" id="GO:0005737">
    <property type="term" value="C:cytoplasm"/>
    <property type="evidence" value="ECO:0007669"/>
    <property type="project" value="TreeGrafter"/>
</dbReference>
<dbReference type="OrthoDB" id="112777at2"/>
<gene>
    <name evidence="2" type="ORF">SAMN04487944_104127</name>
</gene>
<protein>
    <submittedName>
        <fullName evidence="2">Nucleoside-diphosphate-sugar epimerase</fullName>
    </submittedName>
</protein>
<dbReference type="Proteomes" id="UP000199687">
    <property type="component" value="Unassembled WGS sequence"/>
</dbReference>
<reference evidence="2 3" key="1">
    <citation type="submission" date="2016-10" db="EMBL/GenBank/DDBJ databases">
        <authorList>
            <person name="de Groot N.N."/>
        </authorList>
    </citation>
    <scope>NUCLEOTIDE SEQUENCE [LARGE SCALE GENOMIC DNA]</scope>
    <source>
        <strain evidence="2 3">CGMCC 1.7727</strain>
    </source>
</reference>
<proteinExistence type="predicted"/>
<feature type="domain" description="NAD(P)-binding" evidence="1">
    <location>
        <begin position="8"/>
        <end position="157"/>
    </location>
</feature>
<evidence type="ECO:0000313" key="2">
    <source>
        <dbReference type="EMBL" id="SER43980.1"/>
    </source>
</evidence>
<keyword evidence="3" id="KW-1185">Reference proteome</keyword>
<dbReference type="Gene3D" id="3.40.50.720">
    <property type="entry name" value="NAD(P)-binding Rossmann-like Domain"/>
    <property type="match status" value="1"/>
</dbReference>
<dbReference type="RefSeq" id="WP_089740021.1">
    <property type="nucleotide sequence ID" value="NZ_FOGL01000004.1"/>
</dbReference>
<dbReference type="PANTHER" id="PTHR48079">
    <property type="entry name" value="PROTEIN YEEZ"/>
    <property type="match status" value="1"/>
</dbReference>
<dbReference type="InterPro" id="IPR016040">
    <property type="entry name" value="NAD(P)-bd_dom"/>
</dbReference>
<accession>A0A1H9P709</accession>
<dbReference type="InterPro" id="IPR051783">
    <property type="entry name" value="NAD(P)-dependent_oxidoreduct"/>
</dbReference>
<sequence>MKKVLVLGATGGMGREIVSELTDRGIEVIAFARKKERLIQIYESNRLVKIRCGDMLNIQDVLEAAKGTDVIIHSVNVPYEQWQEKLFIIMKHAIKAAQENNAKLAIVDNIDAYGKGNREKLQEDLPKQPHTKKGKIRLELENVVKSSKVSYLIAHFPDFYGPHAENALLNYYLHSVVGKKRPMFVGNPNVMREYIYTPDGAKAMVNLVLSEAAYGQNWNIPAAEVITGNQIFQIVESLTNKNGKPVIVNKMMIRMIGLFNKTMREAVEMLYLMEEPIVLDGTKYEREIGTLPKTPYEAGIRETLAALRKTEKNN</sequence>
<organism evidence="2 3">
    <name type="scientific">Gracilibacillus ureilyticus</name>
    <dbReference type="NCBI Taxonomy" id="531814"/>
    <lineage>
        <taxon>Bacteria</taxon>
        <taxon>Bacillati</taxon>
        <taxon>Bacillota</taxon>
        <taxon>Bacilli</taxon>
        <taxon>Bacillales</taxon>
        <taxon>Bacillaceae</taxon>
        <taxon>Gracilibacillus</taxon>
    </lineage>
</organism>